<dbReference type="InterPro" id="IPR050155">
    <property type="entry name" value="HAD-like_hydrolase_sf"/>
</dbReference>
<dbReference type="GO" id="GO:0006281">
    <property type="term" value="P:DNA repair"/>
    <property type="evidence" value="ECO:0007669"/>
    <property type="project" value="TreeGrafter"/>
</dbReference>
<dbReference type="PROSITE" id="PS01228">
    <property type="entry name" value="COF_1"/>
    <property type="match status" value="1"/>
</dbReference>
<dbReference type="PRINTS" id="PR00413">
    <property type="entry name" value="HADHALOGNASE"/>
</dbReference>
<comment type="similarity">
    <text evidence="1">Belongs to the HAD-like hydrolase superfamily.</text>
</comment>
<dbReference type="Proteomes" id="UP000054016">
    <property type="component" value="Unassembled WGS sequence"/>
</dbReference>
<dbReference type="NCBIfam" id="TIGR01509">
    <property type="entry name" value="HAD-SF-IA-v3"/>
    <property type="match status" value="1"/>
</dbReference>
<dbReference type="InterPro" id="IPR023198">
    <property type="entry name" value="PGP-like_dom2"/>
</dbReference>
<reference evidence="3" key="1">
    <citation type="submission" date="2015-06" db="EMBL/GenBank/DDBJ databases">
        <title>New insights into the roles of widespread benthic archaea in carbon and nitrogen cycling.</title>
        <authorList>
            <person name="Lazar C.S."/>
            <person name="Baker B.J."/>
            <person name="Seitz K.W."/>
            <person name="Hyde A.S."/>
            <person name="Dick G.J."/>
            <person name="Hinrichs K.-U."/>
            <person name="Teske A.P."/>
        </authorList>
    </citation>
    <scope>NUCLEOTIDE SEQUENCE [LARGE SCALE GENOMIC DNA]</scope>
</reference>
<dbReference type="InterPro" id="IPR006439">
    <property type="entry name" value="HAD-SF_hydro_IA"/>
</dbReference>
<proteinExistence type="inferred from homology"/>
<dbReference type="Pfam" id="PF00702">
    <property type="entry name" value="Hydrolase"/>
    <property type="match status" value="1"/>
</dbReference>
<accession>A0A0M0BTG8</accession>
<dbReference type="Gene3D" id="3.40.50.1000">
    <property type="entry name" value="HAD superfamily/HAD-like"/>
    <property type="match status" value="1"/>
</dbReference>
<evidence type="ECO:0000256" key="1">
    <source>
        <dbReference type="ARBA" id="ARBA00007958"/>
    </source>
</evidence>
<dbReference type="AlphaFoldDB" id="A0A0M0BTG8"/>
<dbReference type="InterPro" id="IPR023214">
    <property type="entry name" value="HAD_sf"/>
</dbReference>
<dbReference type="GO" id="GO:0008967">
    <property type="term" value="F:phosphoglycolate phosphatase activity"/>
    <property type="evidence" value="ECO:0007669"/>
    <property type="project" value="TreeGrafter"/>
</dbReference>
<dbReference type="InterPro" id="IPR036412">
    <property type="entry name" value="HAD-like_sf"/>
</dbReference>
<dbReference type="PANTHER" id="PTHR43434">
    <property type="entry name" value="PHOSPHOGLYCOLATE PHOSPHATASE"/>
    <property type="match status" value="1"/>
</dbReference>
<dbReference type="SFLD" id="SFLDS00003">
    <property type="entry name" value="Haloacid_Dehalogenase"/>
    <property type="match status" value="1"/>
</dbReference>
<comment type="caution">
    <text evidence="2">The sequence shown here is derived from an EMBL/GenBank/DDBJ whole genome shotgun (WGS) entry which is preliminary data.</text>
</comment>
<gene>
    <name evidence="2" type="ORF">AC478_02770</name>
</gene>
<name>A0A0M0BTG8_9ARCH</name>
<protein>
    <recommendedName>
        <fullName evidence="4">HAD family hydrolase</fullName>
    </recommendedName>
</protein>
<organism evidence="2 3">
    <name type="scientific">miscellaneous Crenarchaeota group-1 archaeon SG8-32-3</name>
    <dbReference type="NCBI Taxonomy" id="1685125"/>
    <lineage>
        <taxon>Archaea</taxon>
        <taxon>Candidatus Bathyarchaeota</taxon>
        <taxon>MCG-1</taxon>
    </lineage>
</organism>
<dbReference type="NCBIfam" id="TIGR01549">
    <property type="entry name" value="HAD-SF-IA-v1"/>
    <property type="match status" value="1"/>
</dbReference>
<dbReference type="Gene3D" id="1.10.150.240">
    <property type="entry name" value="Putative phosphatase, domain 2"/>
    <property type="match status" value="1"/>
</dbReference>
<evidence type="ECO:0008006" key="4">
    <source>
        <dbReference type="Google" id="ProtNLM"/>
    </source>
</evidence>
<evidence type="ECO:0000313" key="2">
    <source>
        <dbReference type="EMBL" id="KON31446.1"/>
    </source>
</evidence>
<dbReference type="SUPFAM" id="SSF56784">
    <property type="entry name" value="HAD-like"/>
    <property type="match status" value="1"/>
</dbReference>
<sequence>MTAINIKAVIFDLDGTIVSFNLDYKSLRGDVRSYLLRVGVPASVLSVKENIFDMLKKTTIYLKNNGKSVEAMDEIRNEALDIAEKYELEAATTTDLMSGAYETLKSLRQMNLKIGLFTLNSNKAANYILQRFNISSFFSVTVPRDKVNFVKPNPEHLEMALRVLGVAPEVTVVIGDSSMDMESAKDLKAIAVGLPADDSKVEPLMRHGANYIITSITDLPVLIEKINKEQTTQ</sequence>
<dbReference type="SFLD" id="SFLDG01129">
    <property type="entry name" value="C1.5:_HAD__Beta-PGM__Phosphata"/>
    <property type="match status" value="1"/>
</dbReference>
<dbReference type="PANTHER" id="PTHR43434:SF1">
    <property type="entry name" value="PHOSPHOGLYCOLATE PHOSPHATASE"/>
    <property type="match status" value="1"/>
</dbReference>
<dbReference type="EMBL" id="LFWV01000034">
    <property type="protein sequence ID" value="KON31446.1"/>
    <property type="molecule type" value="Genomic_DNA"/>
</dbReference>
<evidence type="ECO:0000313" key="3">
    <source>
        <dbReference type="Proteomes" id="UP000054016"/>
    </source>
</evidence>